<sequence>MKATPRPAWSVLWPVSTKLRLNSLRIVSASFLTTNYTEVRFIFLSASPLSACYARSVHVPIPETLRPISLMGVDEKALSKVLTNRLPLFLPYLPMLIRRHLSKDAYDRVDWGYMFQVLAYMSCGVIFFDWETLLYTN</sequence>
<keyword evidence="3" id="KW-1185">Reference proteome</keyword>
<evidence type="ECO:0000313" key="2">
    <source>
        <dbReference type="EMBL" id="RQM11245.1"/>
    </source>
</evidence>
<comment type="caution">
    <text evidence="1">The sequence shown here is derived from an EMBL/GenBank/DDBJ whole genome shotgun (WGS) entry which is preliminary data.</text>
</comment>
<dbReference type="EMBL" id="QLLG01000291">
    <property type="protein sequence ID" value="RMX64724.1"/>
    <property type="molecule type" value="Genomic_DNA"/>
</dbReference>
<proteinExistence type="predicted"/>
<dbReference type="VEuPathDB" id="FungiDB:DD237_008270"/>
<dbReference type="EMBL" id="QKXF01000453">
    <property type="protein sequence ID" value="RQM11245.1"/>
    <property type="molecule type" value="Genomic_DNA"/>
</dbReference>
<gene>
    <name evidence="2" type="ORF">DD237_008270</name>
    <name evidence="1" type="ORF">DD238_008239</name>
</gene>
<dbReference type="Proteomes" id="UP000286097">
    <property type="component" value="Unassembled WGS sequence"/>
</dbReference>
<evidence type="ECO:0000313" key="3">
    <source>
        <dbReference type="Proteomes" id="UP000282087"/>
    </source>
</evidence>
<dbReference type="Proteomes" id="UP000282087">
    <property type="component" value="Unassembled WGS sequence"/>
</dbReference>
<name>A0A3M6VDB2_9STRA</name>
<reference evidence="3 4" key="1">
    <citation type="submission" date="2018-06" db="EMBL/GenBank/DDBJ databases">
        <title>Comparative genomics of downy mildews reveals potential adaptations to biotrophy.</title>
        <authorList>
            <person name="Fletcher K."/>
            <person name="Klosterman S.J."/>
            <person name="Derevnina L."/>
            <person name="Martin F."/>
            <person name="Koike S."/>
            <person name="Reyes Chin-Wo S."/>
            <person name="Mou B."/>
            <person name="Michelmore R."/>
        </authorList>
    </citation>
    <scope>NUCLEOTIDE SEQUENCE [LARGE SCALE GENOMIC DNA]</scope>
    <source>
        <strain evidence="2 4">R13</strain>
        <strain evidence="1 3">R14</strain>
    </source>
</reference>
<accession>A0A3M6VDB2</accession>
<evidence type="ECO:0000313" key="1">
    <source>
        <dbReference type="EMBL" id="RMX64724.1"/>
    </source>
</evidence>
<dbReference type="AlphaFoldDB" id="A0A3M6VDB2"/>
<organism evidence="1 3">
    <name type="scientific">Peronospora effusa</name>
    <dbReference type="NCBI Taxonomy" id="542832"/>
    <lineage>
        <taxon>Eukaryota</taxon>
        <taxon>Sar</taxon>
        <taxon>Stramenopiles</taxon>
        <taxon>Oomycota</taxon>
        <taxon>Peronosporomycetes</taxon>
        <taxon>Peronosporales</taxon>
        <taxon>Peronosporaceae</taxon>
        <taxon>Peronospora</taxon>
    </lineage>
</organism>
<evidence type="ECO:0000313" key="4">
    <source>
        <dbReference type="Proteomes" id="UP000286097"/>
    </source>
</evidence>
<protein>
    <submittedName>
        <fullName evidence="1">Uncharacterized protein</fullName>
    </submittedName>
</protein>